<dbReference type="AlphaFoldDB" id="A0A9C6XB69"/>
<evidence type="ECO:0000256" key="5">
    <source>
        <dbReference type="ARBA" id="ARBA00023040"/>
    </source>
</evidence>
<keyword evidence="7 12" id="KW-0675">Receptor</keyword>
<feature type="domain" description="G-protein coupled receptors family 1 profile" evidence="10">
    <location>
        <begin position="57"/>
        <end position="142"/>
    </location>
</feature>
<keyword evidence="5" id="KW-0297">G-protein coupled receptor</keyword>
<feature type="transmembrane region" description="Helical" evidence="9">
    <location>
        <begin position="39"/>
        <end position="66"/>
    </location>
</feature>
<evidence type="ECO:0000256" key="7">
    <source>
        <dbReference type="ARBA" id="ARBA00023170"/>
    </source>
</evidence>
<dbReference type="GO" id="GO:0004983">
    <property type="term" value="F:neuropeptide Y receptor activity"/>
    <property type="evidence" value="ECO:0007669"/>
    <property type="project" value="InterPro"/>
</dbReference>
<proteinExistence type="inferred from homology"/>
<evidence type="ECO:0000256" key="4">
    <source>
        <dbReference type="ARBA" id="ARBA00022989"/>
    </source>
</evidence>
<keyword evidence="11" id="KW-1185">Reference proteome</keyword>
<protein>
    <submittedName>
        <fullName evidence="12">Neuropeptide F receptor</fullName>
    </submittedName>
</protein>
<dbReference type="SUPFAM" id="SSF81321">
    <property type="entry name" value="Family A G protein-coupled receptor-like"/>
    <property type="match status" value="1"/>
</dbReference>
<dbReference type="PRINTS" id="PR01012">
    <property type="entry name" value="NRPEPTIDEYR"/>
</dbReference>
<dbReference type="InterPro" id="IPR000276">
    <property type="entry name" value="GPCR_Rhodpsn"/>
</dbReference>
<dbReference type="OrthoDB" id="9046662at2759"/>
<evidence type="ECO:0000256" key="6">
    <source>
        <dbReference type="ARBA" id="ARBA00023136"/>
    </source>
</evidence>
<dbReference type="PANTHER" id="PTHR24235:SF30">
    <property type="entry name" value="NEUROPEPTIDE F RECEPTOR"/>
    <property type="match status" value="1"/>
</dbReference>
<comment type="subcellular location">
    <subcellularLocation>
        <location evidence="1">Membrane</location>
        <topology evidence="1">Multi-pass membrane protein</topology>
    </subcellularLocation>
</comment>
<dbReference type="GeneID" id="113215666"/>
<dbReference type="Gene3D" id="1.20.1070.10">
    <property type="entry name" value="Rhodopsin 7-helix transmembrane proteins"/>
    <property type="match status" value="1"/>
</dbReference>
<accession>A0A9C6XB69</accession>
<dbReference type="PROSITE" id="PS50262">
    <property type="entry name" value="G_PROTEIN_RECEP_F1_2"/>
    <property type="match status" value="1"/>
</dbReference>
<keyword evidence="4 9" id="KW-1133">Transmembrane helix</keyword>
<dbReference type="RefSeq" id="XP_052132711.1">
    <property type="nucleotide sequence ID" value="XM_052276751.1"/>
</dbReference>
<dbReference type="GO" id="GO:0016020">
    <property type="term" value="C:membrane"/>
    <property type="evidence" value="ECO:0007669"/>
    <property type="project" value="UniProtKB-SubCell"/>
</dbReference>
<evidence type="ECO:0000256" key="2">
    <source>
        <dbReference type="ARBA" id="ARBA00010663"/>
    </source>
</evidence>
<gene>
    <name evidence="12" type="primary">LOC113215666</name>
</gene>
<evidence type="ECO:0000259" key="10">
    <source>
        <dbReference type="PROSITE" id="PS50262"/>
    </source>
</evidence>
<feature type="non-terminal residue" evidence="12">
    <location>
        <position position="142"/>
    </location>
</feature>
<comment type="similarity">
    <text evidence="2">Belongs to the G-protein coupled receptor 1 family.</text>
</comment>
<feature type="transmembrane region" description="Helical" evidence="9">
    <location>
        <begin position="78"/>
        <end position="97"/>
    </location>
</feature>
<dbReference type="Pfam" id="PF00001">
    <property type="entry name" value="7tm_1"/>
    <property type="match status" value="1"/>
</dbReference>
<dbReference type="PRINTS" id="PR00237">
    <property type="entry name" value="GPCRRHODOPSN"/>
</dbReference>
<feature type="transmembrane region" description="Helical" evidence="9">
    <location>
        <begin position="117"/>
        <end position="138"/>
    </location>
</feature>
<evidence type="ECO:0000256" key="3">
    <source>
        <dbReference type="ARBA" id="ARBA00022692"/>
    </source>
</evidence>
<reference evidence="12" key="1">
    <citation type="submission" date="2025-08" db="UniProtKB">
        <authorList>
            <consortium name="RefSeq"/>
        </authorList>
    </citation>
    <scope>IDENTIFICATION</scope>
    <source>
        <tissue evidence="12">Whole organism</tissue>
    </source>
</reference>
<dbReference type="KEGG" id="foc:113215666"/>
<evidence type="ECO:0000313" key="12">
    <source>
        <dbReference type="RefSeq" id="XP_052132711.1"/>
    </source>
</evidence>
<name>A0A9C6XB69_FRAOC</name>
<keyword evidence="8" id="KW-0807">Transducer</keyword>
<sequence length="142" mass="15745">MATNMGILENMSWILNASKGVDPDVLSSFDRNRGLDDPAFFTFVVLYSVLICFGAAGNGLVVWAVARKRSMRTARNMFIVNLAVSDLLLCLVTMPLTLMEILCKYWPLGREEFICKILGALQAVSIFVSTISITAIALDRYQ</sequence>
<organism evidence="11 12">
    <name type="scientific">Frankliniella occidentalis</name>
    <name type="common">Western flower thrips</name>
    <name type="synonym">Euthrips occidentalis</name>
    <dbReference type="NCBI Taxonomy" id="133901"/>
    <lineage>
        <taxon>Eukaryota</taxon>
        <taxon>Metazoa</taxon>
        <taxon>Ecdysozoa</taxon>
        <taxon>Arthropoda</taxon>
        <taxon>Hexapoda</taxon>
        <taxon>Insecta</taxon>
        <taxon>Pterygota</taxon>
        <taxon>Neoptera</taxon>
        <taxon>Paraneoptera</taxon>
        <taxon>Thysanoptera</taxon>
        <taxon>Terebrantia</taxon>
        <taxon>Thripoidea</taxon>
        <taxon>Thripidae</taxon>
        <taxon>Frankliniella</taxon>
    </lineage>
</organism>
<evidence type="ECO:0000313" key="11">
    <source>
        <dbReference type="Proteomes" id="UP000504606"/>
    </source>
</evidence>
<dbReference type="Proteomes" id="UP000504606">
    <property type="component" value="Unplaced"/>
</dbReference>
<keyword evidence="3 9" id="KW-0812">Transmembrane</keyword>
<dbReference type="InterPro" id="IPR000611">
    <property type="entry name" value="NPY_rcpt"/>
</dbReference>
<evidence type="ECO:0000256" key="8">
    <source>
        <dbReference type="ARBA" id="ARBA00023224"/>
    </source>
</evidence>
<dbReference type="InterPro" id="IPR017452">
    <property type="entry name" value="GPCR_Rhodpsn_7TM"/>
</dbReference>
<keyword evidence="6 9" id="KW-0472">Membrane</keyword>
<evidence type="ECO:0000256" key="9">
    <source>
        <dbReference type="SAM" id="Phobius"/>
    </source>
</evidence>
<evidence type="ECO:0000256" key="1">
    <source>
        <dbReference type="ARBA" id="ARBA00004141"/>
    </source>
</evidence>
<dbReference type="PANTHER" id="PTHR24235">
    <property type="entry name" value="NEUROPEPTIDE Y RECEPTOR"/>
    <property type="match status" value="1"/>
</dbReference>